<evidence type="ECO:0000259" key="2">
    <source>
        <dbReference type="Pfam" id="PF13193"/>
    </source>
</evidence>
<name>A0A067Z4H2_GLUOY</name>
<protein>
    <submittedName>
        <fullName evidence="3">AMP-dependent ligase</fullName>
    </submittedName>
</protein>
<dbReference type="Proteomes" id="UP000031656">
    <property type="component" value="Chromosome"/>
</dbReference>
<dbReference type="Pfam" id="PF13193">
    <property type="entry name" value="AMP-binding_C"/>
    <property type="match status" value="1"/>
</dbReference>
<dbReference type="RefSeq" id="WP_041111726.1">
    <property type="nucleotide sequence ID" value="NZ_CP004373.1"/>
</dbReference>
<dbReference type="InterPro" id="IPR020845">
    <property type="entry name" value="AMP-binding_CS"/>
</dbReference>
<accession>A0A067Z4H2</accession>
<evidence type="ECO:0000313" key="4">
    <source>
        <dbReference type="Proteomes" id="UP000031656"/>
    </source>
</evidence>
<feature type="domain" description="AMP-binding enzyme C-terminal" evidence="2">
    <location>
        <begin position="407"/>
        <end position="479"/>
    </location>
</feature>
<dbReference type="SUPFAM" id="SSF56801">
    <property type="entry name" value="Acetyl-CoA synthetase-like"/>
    <property type="match status" value="1"/>
</dbReference>
<dbReference type="AlphaFoldDB" id="A0A067Z4H2"/>
<organism evidence="3 4">
    <name type="scientific">Gluconobacter oxydans DSM 3504</name>
    <dbReference type="NCBI Taxonomy" id="1288313"/>
    <lineage>
        <taxon>Bacteria</taxon>
        <taxon>Pseudomonadati</taxon>
        <taxon>Pseudomonadota</taxon>
        <taxon>Alphaproteobacteria</taxon>
        <taxon>Acetobacterales</taxon>
        <taxon>Acetobacteraceae</taxon>
        <taxon>Gluconobacter</taxon>
    </lineage>
</organism>
<feature type="domain" description="AMP-dependent synthetase/ligase" evidence="1">
    <location>
        <begin position="7"/>
        <end position="354"/>
    </location>
</feature>
<dbReference type="InterPro" id="IPR050237">
    <property type="entry name" value="ATP-dep_AMP-bd_enzyme"/>
</dbReference>
<dbReference type="EMBL" id="CP004373">
    <property type="protein sequence ID" value="AHK71343.1"/>
    <property type="molecule type" value="Genomic_DNA"/>
</dbReference>
<reference evidence="3 4" key="1">
    <citation type="journal article" date="2015" name="Appl. Microbiol. Biotechnol.">
        <title>The consequence of an additional NADH dehydrogenase paralog on the growth of Gluconobacter oxydans DSM3504.</title>
        <authorList>
            <person name="Kostner D."/>
            <person name="Luchterhand B."/>
            <person name="Junker A."/>
            <person name="Volland S."/>
            <person name="Daniel R."/>
            <person name="Buchs J."/>
            <person name="Liebl W."/>
            <person name="Ehrenreich A."/>
        </authorList>
    </citation>
    <scope>NUCLEOTIDE SEQUENCE [LARGE SCALE GENOMIC DNA]</scope>
    <source>
        <strain evidence="3">DSM 3504</strain>
    </source>
</reference>
<dbReference type="InterPro" id="IPR025110">
    <property type="entry name" value="AMP-bd_C"/>
</dbReference>
<dbReference type="Gene3D" id="3.30.300.30">
    <property type="match status" value="1"/>
</dbReference>
<evidence type="ECO:0000313" key="3">
    <source>
        <dbReference type="EMBL" id="AHK71343.1"/>
    </source>
</evidence>
<dbReference type="Pfam" id="PF00501">
    <property type="entry name" value="AMP-binding"/>
    <property type="match status" value="1"/>
</dbReference>
<dbReference type="InterPro" id="IPR000873">
    <property type="entry name" value="AMP-dep_synth/lig_dom"/>
</dbReference>
<dbReference type="GO" id="GO:0016878">
    <property type="term" value="F:acid-thiol ligase activity"/>
    <property type="evidence" value="ECO:0007669"/>
    <property type="project" value="UniProtKB-ARBA"/>
</dbReference>
<dbReference type="HOGENOM" id="CLU_000022_59_7_5"/>
<evidence type="ECO:0000259" key="1">
    <source>
        <dbReference type="Pfam" id="PF00501"/>
    </source>
</evidence>
<dbReference type="PANTHER" id="PTHR43767:SF1">
    <property type="entry name" value="NONRIBOSOMAL PEPTIDE SYNTHASE PES1 (EUROFUNG)-RELATED"/>
    <property type="match status" value="1"/>
</dbReference>
<dbReference type="GeneID" id="56905676"/>
<keyword evidence="3" id="KW-0436">Ligase</keyword>
<gene>
    <name evidence="3" type="ORF">GLS_c14550</name>
</gene>
<dbReference type="Gene3D" id="3.40.50.12780">
    <property type="entry name" value="N-terminal domain of ligase-like"/>
    <property type="match status" value="1"/>
</dbReference>
<proteinExistence type="predicted"/>
<dbReference type="PROSITE" id="PS00455">
    <property type="entry name" value="AMP_BINDING"/>
    <property type="match status" value="1"/>
</dbReference>
<sequence>MTLGSFFSRAARQWPNATAVQDLASGAYLTFEQFAAALAGFGAFLTNLSIPQGARIGILSDASIPYLVADYGAMANGYIRVPFDPSLSPQELKSQIADAGIALLLYGNAAEAQARSLTDTLCRPLPTEWNETASPLPAPADSDLASLNYTGGTTGQPKAVMHTQASLSAVIGNISLARPTSPQDVLLNVRPLWPIASISVLAHLCNGGTVVLAGRFSPATFLAQLETTAAAFSSLVPTQIARLIQHEAEIPSPPRPLPKFRSLDVGAAALSQDILDRATSLLGPRLSILYGMTEAPWSFYLPAPVLASLRKTGTSAGAVGFALKTVQAQLTDQDPLSHAGEIEVSGPHLMAGYWNRPELTATTLRDGWLATGDLGERDSNGLLRVVGRRKEIIRTGGMSVQPSEVVEALMEHSSVQDVHVFGLPDPEWGERVCAAVVLHAGEQVQPEQLIQHCRRVLSRHKVPKQIQFVPQLPRSHYGKVQQAKLLEILETGTTSGKI</sequence>
<dbReference type="PANTHER" id="PTHR43767">
    <property type="entry name" value="LONG-CHAIN-FATTY-ACID--COA LIGASE"/>
    <property type="match status" value="1"/>
</dbReference>
<dbReference type="InterPro" id="IPR042099">
    <property type="entry name" value="ANL_N_sf"/>
</dbReference>
<dbReference type="KEGG" id="goy:GLS_c14550"/>
<dbReference type="InterPro" id="IPR045851">
    <property type="entry name" value="AMP-bd_C_sf"/>
</dbReference>